<dbReference type="Pfam" id="PF01467">
    <property type="entry name" value="CTP_transf_like"/>
    <property type="match status" value="1"/>
</dbReference>
<dbReference type="NCBIfam" id="TIGR00125">
    <property type="entry name" value="cyt_tran_rel"/>
    <property type="match status" value="1"/>
</dbReference>
<evidence type="ECO:0000256" key="4">
    <source>
        <dbReference type="ARBA" id="ARBA00022679"/>
    </source>
</evidence>
<dbReference type="EC" id="2.7.7.18" evidence="10"/>
<dbReference type="PATRIC" id="fig|1538.10.peg.3327"/>
<evidence type="ECO:0000256" key="3">
    <source>
        <dbReference type="ARBA" id="ARBA00022642"/>
    </source>
</evidence>
<evidence type="ECO:0000256" key="8">
    <source>
        <dbReference type="ARBA" id="ARBA00023027"/>
    </source>
</evidence>
<dbReference type="HAMAP" id="MF_00244">
    <property type="entry name" value="NaMN_adenylyltr"/>
    <property type="match status" value="1"/>
</dbReference>
<dbReference type="GO" id="GO:0004515">
    <property type="term" value="F:nicotinate-nucleotide adenylyltransferase activity"/>
    <property type="evidence" value="ECO:0007669"/>
    <property type="project" value="UniProtKB-UniRule"/>
</dbReference>
<reference evidence="12 13" key="1">
    <citation type="journal article" date="2015" name="Biotechnol. Bioeng.">
        <title>Genome sequence and phenotypic characterization of Caulobacter segnis.</title>
        <authorList>
            <person name="Patel S."/>
            <person name="Fletcher B."/>
            <person name="Scott D.C."/>
            <person name="Ely B."/>
        </authorList>
    </citation>
    <scope>NUCLEOTIDE SEQUENCE [LARGE SCALE GENOMIC DNA]</scope>
    <source>
        <strain evidence="12 13">ERI-2</strain>
    </source>
</reference>
<dbReference type="UniPathway" id="UPA00253">
    <property type="reaction ID" value="UER00332"/>
</dbReference>
<dbReference type="EMBL" id="LITT01000058">
    <property type="protein sequence ID" value="OAA83485.1"/>
    <property type="molecule type" value="Genomic_DNA"/>
</dbReference>
<evidence type="ECO:0000256" key="1">
    <source>
        <dbReference type="ARBA" id="ARBA00002324"/>
    </source>
</evidence>
<evidence type="ECO:0000256" key="10">
    <source>
        <dbReference type="HAMAP-Rule" id="MF_00244"/>
    </source>
</evidence>
<feature type="domain" description="Cytidyltransferase-like" evidence="11">
    <location>
        <begin position="6"/>
        <end position="176"/>
    </location>
</feature>
<dbReference type="PANTHER" id="PTHR39321:SF3">
    <property type="entry name" value="PHOSPHOPANTETHEINE ADENYLYLTRANSFERASE"/>
    <property type="match status" value="1"/>
</dbReference>
<keyword evidence="8 10" id="KW-0520">NAD</keyword>
<dbReference type="GO" id="GO:0009435">
    <property type="term" value="P:NAD+ biosynthetic process"/>
    <property type="evidence" value="ECO:0007669"/>
    <property type="project" value="UniProtKB-UniRule"/>
</dbReference>
<evidence type="ECO:0000256" key="2">
    <source>
        <dbReference type="ARBA" id="ARBA00005019"/>
    </source>
</evidence>
<organism evidence="12 13">
    <name type="scientific">Clostridium ljungdahlii</name>
    <dbReference type="NCBI Taxonomy" id="1538"/>
    <lineage>
        <taxon>Bacteria</taxon>
        <taxon>Bacillati</taxon>
        <taxon>Bacillota</taxon>
        <taxon>Clostridia</taxon>
        <taxon>Eubacteriales</taxon>
        <taxon>Clostridiaceae</taxon>
        <taxon>Clostridium</taxon>
    </lineage>
</organism>
<comment type="pathway">
    <text evidence="2 10">Cofactor biosynthesis; NAD(+) biosynthesis; deamido-NAD(+) from nicotinate D-ribonucleotide: step 1/1.</text>
</comment>
<dbReference type="SUPFAM" id="SSF52374">
    <property type="entry name" value="Nucleotidylyl transferase"/>
    <property type="match status" value="1"/>
</dbReference>
<dbReference type="PANTHER" id="PTHR39321">
    <property type="entry name" value="NICOTINATE-NUCLEOTIDE ADENYLYLTRANSFERASE-RELATED"/>
    <property type="match status" value="1"/>
</dbReference>
<evidence type="ECO:0000256" key="6">
    <source>
        <dbReference type="ARBA" id="ARBA00022741"/>
    </source>
</evidence>
<dbReference type="InterPro" id="IPR005248">
    <property type="entry name" value="NadD/NMNAT"/>
</dbReference>
<protein>
    <recommendedName>
        <fullName evidence="10">Probable nicotinate-nucleotide adenylyltransferase</fullName>
        <ecNumber evidence="10">2.7.7.18</ecNumber>
    </recommendedName>
    <alternativeName>
        <fullName evidence="10">Deamido-NAD(+) diphosphorylase</fullName>
    </alternativeName>
    <alternativeName>
        <fullName evidence="10">Deamido-NAD(+) pyrophosphorylase</fullName>
    </alternativeName>
    <alternativeName>
        <fullName evidence="10">Nicotinate mononucleotide adenylyltransferase</fullName>
        <shortName evidence="10">NaMN adenylyltransferase</shortName>
    </alternativeName>
</protein>
<dbReference type="OrthoDB" id="5295945at2"/>
<dbReference type="InterPro" id="IPR004821">
    <property type="entry name" value="Cyt_trans-like"/>
</dbReference>
<comment type="caution">
    <text evidence="12">The sequence shown here is derived from an EMBL/GenBank/DDBJ whole genome shotgun (WGS) entry which is preliminary data.</text>
</comment>
<dbReference type="AlphaFoldDB" id="A0A168LNW0"/>
<dbReference type="CDD" id="cd02165">
    <property type="entry name" value="NMNAT"/>
    <property type="match status" value="1"/>
</dbReference>
<dbReference type="Proteomes" id="UP000077407">
    <property type="component" value="Unassembled WGS sequence"/>
</dbReference>
<dbReference type="InterPro" id="IPR014729">
    <property type="entry name" value="Rossmann-like_a/b/a_fold"/>
</dbReference>
<keyword evidence="5 10" id="KW-0548">Nucleotidyltransferase</keyword>
<keyword evidence="4 10" id="KW-0808">Transferase</keyword>
<keyword evidence="6 10" id="KW-0547">Nucleotide-binding</keyword>
<name>A0A168LNW0_9CLOT</name>
<comment type="function">
    <text evidence="1 10">Catalyzes the reversible adenylation of nicotinate mononucleotide (NaMN) to nicotinic acid adenine dinucleotide (NaAD).</text>
</comment>
<dbReference type="RefSeq" id="WP_063556573.1">
    <property type="nucleotide sequence ID" value="NZ_LITT01000058.1"/>
</dbReference>
<keyword evidence="7 10" id="KW-0067">ATP-binding</keyword>
<sequence length="212" mass="24952">MVKKAIFGGTFDPIHNGHIHIAYETLYRLGVDNIVFVPTGNPPHKTNKDVTSAFLRYEMVKAAVGTESKFSVSKYEINKPNLSYTYNTLKHFNKVERKTKWYFLTGVDCLMDIENWNRVEDIFKLCQFIVFNRPGFPDFTAQNIKEQKERIEKKYSTKIIYLDAPLFDISSTDIRKNIKMGRNVSYLLPESVYDIIKQHNLYKQSPWRQMEF</sequence>
<comment type="similarity">
    <text evidence="10">Belongs to the NadD family.</text>
</comment>
<proteinExistence type="inferred from homology"/>
<comment type="catalytic activity">
    <reaction evidence="9 10">
        <text>nicotinate beta-D-ribonucleotide + ATP + H(+) = deamido-NAD(+) + diphosphate</text>
        <dbReference type="Rhea" id="RHEA:22860"/>
        <dbReference type="ChEBI" id="CHEBI:15378"/>
        <dbReference type="ChEBI" id="CHEBI:30616"/>
        <dbReference type="ChEBI" id="CHEBI:33019"/>
        <dbReference type="ChEBI" id="CHEBI:57502"/>
        <dbReference type="ChEBI" id="CHEBI:58437"/>
        <dbReference type="EC" id="2.7.7.18"/>
    </reaction>
</comment>
<evidence type="ECO:0000256" key="7">
    <source>
        <dbReference type="ARBA" id="ARBA00022840"/>
    </source>
</evidence>
<gene>
    <name evidence="10 12" type="primary">nadD</name>
    <name evidence="12" type="ORF">WY13_03271</name>
</gene>
<evidence type="ECO:0000256" key="9">
    <source>
        <dbReference type="ARBA" id="ARBA00048721"/>
    </source>
</evidence>
<dbReference type="Gene3D" id="3.40.50.620">
    <property type="entry name" value="HUPs"/>
    <property type="match status" value="1"/>
</dbReference>
<evidence type="ECO:0000313" key="13">
    <source>
        <dbReference type="Proteomes" id="UP000077407"/>
    </source>
</evidence>
<evidence type="ECO:0000256" key="5">
    <source>
        <dbReference type="ARBA" id="ARBA00022695"/>
    </source>
</evidence>
<accession>A0A168LNW0</accession>
<evidence type="ECO:0000313" key="12">
    <source>
        <dbReference type="EMBL" id="OAA83485.1"/>
    </source>
</evidence>
<dbReference type="NCBIfam" id="TIGR00482">
    <property type="entry name" value="nicotinate (nicotinamide) nucleotide adenylyltransferase"/>
    <property type="match status" value="1"/>
</dbReference>
<keyword evidence="3 10" id="KW-0662">Pyridine nucleotide biosynthesis</keyword>
<dbReference type="GO" id="GO:0005524">
    <property type="term" value="F:ATP binding"/>
    <property type="evidence" value="ECO:0007669"/>
    <property type="project" value="UniProtKB-KW"/>
</dbReference>
<evidence type="ECO:0000259" key="11">
    <source>
        <dbReference type="Pfam" id="PF01467"/>
    </source>
</evidence>
<dbReference type="NCBIfam" id="NF000840">
    <property type="entry name" value="PRK00071.1-3"/>
    <property type="match status" value="1"/>
</dbReference>